<sequence>MRPGGVRVAALIPAAGSGTRLGLGPKAFVEVAGRSLLGRSAAALAPHVDEVLVALPAGLDLPEDVPARAVTGGDTRQASVRALLRATRADVVLVHDAARPFLPGAVVGAVIAAAREVGAATAALPVADTLVRAGPGGDCGTLWGTLTPREGLWAVQTPQGFRRDLLLAAHEAALTDGFAATDDAGLIARTGGAVRLVPGDARLFKVTTPGDLALAQALAPVWDAQVWETDPVWDAGGA</sequence>
<dbReference type="PANTHER" id="PTHR32125:SF4">
    <property type="entry name" value="2-C-METHYL-D-ERYTHRITOL 4-PHOSPHATE CYTIDYLYLTRANSFERASE, CHLOROPLASTIC"/>
    <property type="match status" value="1"/>
</dbReference>
<protein>
    <recommendedName>
        <fullName evidence="7">2-C-methyl-D-erythritol 4-phosphate cytidylyltransferase</fullName>
        <ecNumber evidence="7">2.7.7.60</ecNumber>
    </recommendedName>
    <alternativeName>
        <fullName evidence="7">4-diphosphocytidyl-2C-methyl-D-erythritol synthase</fullName>
    </alternativeName>
    <alternativeName>
        <fullName evidence="7">MEP cytidylyltransferase</fullName>
        <shortName evidence="7">MCT</shortName>
    </alternativeName>
</protein>
<comment type="similarity">
    <text evidence="3 7">Belongs to the IspD/TarI cytidylyltransferase family. IspD subfamily.</text>
</comment>
<dbReference type="Gene3D" id="3.90.550.10">
    <property type="entry name" value="Spore Coat Polysaccharide Biosynthesis Protein SpsA, Chain A"/>
    <property type="match status" value="1"/>
</dbReference>
<evidence type="ECO:0000256" key="7">
    <source>
        <dbReference type="HAMAP-Rule" id="MF_00108"/>
    </source>
</evidence>
<dbReference type="PROSITE" id="PS01295">
    <property type="entry name" value="ISPD"/>
    <property type="match status" value="1"/>
</dbReference>
<dbReference type="HAMAP" id="MF_00108">
    <property type="entry name" value="IspD"/>
    <property type="match status" value="1"/>
</dbReference>
<dbReference type="PANTHER" id="PTHR32125">
    <property type="entry name" value="2-C-METHYL-D-ERYTHRITOL 4-PHOSPHATE CYTIDYLYLTRANSFERASE, CHLOROPLASTIC"/>
    <property type="match status" value="1"/>
</dbReference>
<gene>
    <name evidence="7 8" type="primary">ispD</name>
    <name evidence="8" type="ORF">GCM10008960_28540</name>
</gene>
<feature type="site" description="Positions MEP for the nucleophilic attack" evidence="7">
    <location>
        <position position="149"/>
    </location>
</feature>
<evidence type="ECO:0000256" key="4">
    <source>
        <dbReference type="ARBA" id="ARBA00022679"/>
    </source>
</evidence>
<keyword evidence="6 7" id="KW-0414">Isoprene biosynthesis</keyword>
<feature type="site" description="Positions MEP for the nucleophilic attack" evidence="7">
    <location>
        <position position="205"/>
    </location>
</feature>
<evidence type="ECO:0000313" key="9">
    <source>
        <dbReference type="Proteomes" id="UP000644548"/>
    </source>
</evidence>
<dbReference type="InterPro" id="IPR050088">
    <property type="entry name" value="IspD/TarI_cytidylyltransf_bact"/>
</dbReference>
<accession>A0ABQ2S5W8</accession>
<comment type="caution">
    <text evidence="8">The sequence shown here is derived from an EMBL/GenBank/DDBJ whole genome shotgun (WGS) entry which is preliminary data.</text>
</comment>
<dbReference type="InterPro" id="IPR029044">
    <property type="entry name" value="Nucleotide-diphossugar_trans"/>
</dbReference>
<evidence type="ECO:0000313" key="8">
    <source>
        <dbReference type="EMBL" id="GGS00170.1"/>
    </source>
</evidence>
<dbReference type="InterPro" id="IPR001228">
    <property type="entry name" value="IspD"/>
</dbReference>
<dbReference type="InterPro" id="IPR018294">
    <property type="entry name" value="ISPD_synthase_CS"/>
</dbReference>
<comment type="catalytic activity">
    <reaction evidence="1 7">
        <text>2-C-methyl-D-erythritol 4-phosphate + CTP + H(+) = 4-CDP-2-C-methyl-D-erythritol + diphosphate</text>
        <dbReference type="Rhea" id="RHEA:13429"/>
        <dbReference type="ChEBI" id="CHEBI:15378"/>
        <dbReference type="ChEBI" id="CHEBI:33019"/>
        <dbReference type="ChEBI" id="CHEBI:37563"/>
        <dbReference type="ChEBI" id="CHEBI:57823"/>
        <dbReference type="ChEBI" id="CHEBI:58262"/>
        <dbReference type="EC" id="2.7.7.60"/>
    </reaction>
</comment>
<feature type="site" description="Transition state stabilizer" evidence="7">
    <location>
        <position position="20"/>
    </location>
</feature>
<feature type="site" description="Transition state stabilizer" evidence="7">
    <location>
        <position position="26"/>
    </location>
</feature>
<comment type="pathway">
    <text evidence="2 7">Isoprenoid biosynthesis; isopentenyl diphosphate biosynthesis via DXP pathway; isopentenyl diphosphate from 1-deoxy-D-xylulose 5-phosphate: step 2/6.</text>
</comment>
<evidence type="ECO:0000256" key="1">
    <source>
        <dbReference type="ARBA" id="ARBA00001282"/>
    </source>
</evidence>
<dbReference type="InterPro" id="IPR034683">
    <property type="entry name" value="IspD/TarI"/>
</dbReference>
<dbReference type="NCBIfam" id="TIGR00453">
    <property type="entry name" value="ispD"/>
    <property type="match status" value="1"/>
</dbReference>
<dbReference type="Pfam" id="PF01128">
    <property type="entry name" value="IspD"/>
    <property type="match status" value="1"/>
</dbReference>
<dbReference type="EC" id="2.7.7.60" evidence="7"/>
<evidence type="ECO:0000256" key="5">
    <source>
        <dbReference type="ARBA" id="ARBA00022695"/>
    </source>
</evidence>
<dbReference type="EMBL" id="BMQN01000008">
    <property type="protein sequence ID" value="GGS00170.1"/>
    <property type="molecule type" value="Genomic_DNA"/>
</dbReference>
<organism evidence="8 9">
    <name type="scientific">Deinococcus sedimenti</name>
    <dbReference type="NCBI Taxonomy" id="1867090"/>
    <lineage>
        <taxon>Bacteria</taxon>
        <taxon>Thermotogati</taxon>
        <taxon>Deinococcota</taxon>
        <taxon>Deinococci</taxon>
        <taxon>Deinococcales</taxon>
        <taxon>Deinococcaceae</taxon>
        <taxon>Deinococcus</taxon>
    </lineage>
</organism>
<dbReference type="Proteomes" id="UP000644548">
    <property type="component" value="Unassembled WGS sequence"/>
</dbReference>
<keyword evidence="5 7" id="KW-0548">Nucleotidyltransferase</keyword>
<keyword evidence="4 7" id="KW-0808">Transferase</keyword>
<keyword evidence="9" id="KW-1185">Reference proteome</keyword>
<comment type="function">
    <text evidence="7">Catalyzes the formation of 4-diphosphocytidyl-2-C-methyl-D-erythritol from CTP and 2-C-methyl-D-erythritol 4-phosphate (MEP).</text>
</comment>
<name>A0ABQ2S5W8_9DEIO</name>
<dbReference type="GO" id="GO:0016779">
    <property type="term" value="F:nucleotidyltransferase activity"/>
    <property type="evidence" value="ECO:0007669"/>
    <property type="project" value="UniProtKB-KW"/>
</dbReference>
<proteinExistence type="inferred from homology"/>
<dbReference type="SUPFAM" id="SSF53448">
    <property type="entry name" value="Nucleotide-diphospho-sugar transferases"/>
    <property type="match status" value="1"/>
</dbReference>
<reference evidence="9" key="1">
    <citation type="journal article" date="2019" name="Int. J. Syst. Evol. Microbiol.">
        <title>The Global Catalogue of Microorganisms (GCM) 10K type strain sequencing project: providing services to taxonomists for standard genome sequencing and annotation.</title>
        <authorList>
            <consortium name="The Broad Institute Genomics Platform"/>
            <consortium name="The Broad Institute Genome Sequencing Center for Infectious Disease"/>
            <person name="Wu L."/>
            <person name="Ma J."/>
        </authorList>
    </citation>
    <scope>NUCLEOTIDE SEQUENCE [LARGE SCALE GENOMIC DNA]</scope>
    <source>
        <strain evidence="9">JCM 31405</strain>
    </source>
</reference>
<evidence type="ECO:0000256" key="2">
    <source>
        <dbReference type="ARBA" id="ARBA00004787"/>
    </source>
</evidence>
<evidence type="ECO:0000256" key="6">
    <source>
        <dbReference type="ARBA" id="ARBA00023229"/>
    </source>
</evidence>
<dbReference type="RefSeq" id="WP_229783984.1">
    <property type="nucleotide sequence ID" value="NZ_BMQN01000008.1"/>
</dbReference>
<dbReference type="CDD" id="cd02516">
    <property type="entry name" value="CDP-ME_synthetase"/>
    <property type="match status" value="1"/>
</dbReference>
<evidence type="ECO:0000256" key="3">
    <source>
        <dbReference type="ARBA" id="ARBA00009789"/>
    </source>
</evidence>